<dbReference type="InterPro" id="IPR002495">
    <property type="entry name" value="Glyco_trans_8"/>
</dbReference>
<protein>
    <recommendedName>
        <fullName evidence="1">Hexosyltransferase</fullName>
        <ecNumber evidence="1">2.4.1.-</ecNumber>
    </recommendedName>
</protein>
<name>A0A2V0PSP4_9CHLO</name>
<dbReference type="Proteomes" id="UP000247498">
    <property type="component" value="Unassembled WGS sequence"/>
</dbReference>
<dbReference type="Gene3D" id="3.90.550.10">
    <property type="entry name" value="Spore Coat Polysaccharide Biosynthesis Protein SpsA, Chain A"/>
    <property type="match status" value="1"/>
</dbReference>
<feature type="non-terminal residue" evidence="2">
    <location>
        <position position="178"/>
    </location>
</feature>
<accession>A0A2V0PSP4</accession>
<dbReference type="SUPFAM" id="SSF53448">
    <property type="entry name" value="Nucleotide-diphospho-sugar transferases"/>
    <property type="match status" value="1"/>
</dbReference>
<dbReference type="InParanoid" id="A0A2V0PSP4"/>
<dbReference type="OrthoDB" id="2014201at2759"/>
<dbReference type="InterPro" id="IPR029044">
    <property type="entry name" value="Nucleotide-diphossugar_trans"/>
</dbReference>
<sequence>MVRLMAAEMLPEHGIVLYLDMDVMVVSSLDGMWQGAACGRKFPAKRGRGTPLCAKSSLRSNIVKWMSADASCYLDVTFIARDSLRSNIVKWMSADASCYLDVTFIAREFNAGVMLMDLAHMRTWGVSAFSVYLSRWFALNDQAILNLYTNATYAELAPEWNVYYRQDDQRMPANRWRI</sequence>
<gene>
    <name evidence="2" type="ORF">Rsub_13429</name>
</gene>
<dbReference type="GO" id="GO:0016757">
    <property type="term" value="F:glycosyltransferase activity"/>
    <property type="evidence" value="ECO:0007669"/>
    <property type="project" value="InterPro"/>
</dbReference>
<organism evidence="2 3">
    <name type="scientific">Raphidocelis subcapitata</name>
    <dbReference type="NCBI Taxonomy" id="307507"/>
    <lineage>
        <taxon>Eukaryota</taxon>
        <taxon>Viridiplantae</taxon>
        <taxon>Chlorophyta</taxon>
        <taxon>core chlorophytes</taxon>
        <taxon>Chlorophyceae</taxon>
        <taxon>CS clade</taxon>
        <taxon>Sphaeropleales</taxon>
        <taxon>Selenastraceae</taxon>
        <taxon>Raphidocelis</taxon>
    </lineage>
</organism>
<comment type="similarity">
    <text evidence="1">Belongs to the glycosyltransferase 8 family.</text>
</comment>
<dbReference type="Pfam" id="PF01501">
    <property type="entry name" value="Glyco_transf_8"/>
    <property type="match status" value="1"/>
</dbReference>
<dbReference type="EC" id="2.4.1.-" evidence="1"/>
<proteinExistence type="inferred from homology"/>
<evidence type="ECO:0000256" key="1">
    <source>
        <dbReference type="RuleBase" id="RU362027"/>
    </source>
</evidence>
<evidence type="ECO:0000313" key="2">
    <source>
        <dbReference type="EMBL" id="GBG00648.1"/>
    </source>
</evidence>
<dbReference type="EMBL" id="BDRX01000281">
    <property type="protein sequence ID" value="GBG00648.1"/>
    <property type="molecule type" value="Genomic_DNA"/>
</dbReference>
<dbReference type="AlphaFoldDB" id="A0A2V0PSP4"/>
<keyword evidence="3" id="KW-1185">Reference proteome</keyword>
<evidence type="ECO:0000313" key="3">
    <source>
        <dbReference type="Proteomes" id="UP000247498"/>
    </source>
</evidence>
<comment type="caution">
    <text evidence="2">The sequence shown here is derived from an EMBL/GenBank/DDBJ whole genome shotgun (WGS) entry which is preliminary data.</text>
</comment>
<reference evidence="2 3" key="1">
    <citation type="journal article" date="2018" name="Sci. Rep.">
        <title>Raphidocelis subcapitata (=Pseudokirchneriella subcapitata) provides an insight into genome evolution and environmental adaptations in the Sphaeropleales.</title>
        <authorList>
            <person name="Suzuki S."/>
            <person name="Yamaguchi H."/>
            <person name="Nakajima N."/>
            <person name="Kawachi M."/>
        </authorList>
    </citation>
    <scope>NUCLEOTIDE SEQUENCE [LARGE SCALE GENOMIC DNA]</scope>
    <source>
        <strain evidence="2 3">NIES-35</strain>
    </source>
</reference>